<accession>A0A2D2W2I8</accession>
<evidence type="ECO:0000313" key="2">
    <source>
        <dbReference type="Proteomes" id="UP000241675"/>
    </source>
</evidence>
<gene>
    <name evidence="1" type="ORF">DLP05_113</name>
</gene>
<keyword evidence="2" id="KW-1185">Reference proteome</keyword>
<proteinExistence type="predicted"/>
<dbReference type="Proteomes" id="UP000241675">
    <property type="component" value="Segment"/>
</dbReference>
<protein>
    <submittedName>
        <fullName evidence="1">Uncharacterized protein</fullName>
    </submittedName>
</protein>
<dbReference type="EMBL" id="MG189906">
    <property type="protein sequence ID" value="ATS92355.1"/>
    <property type="molecule type" value="Genomic_DNA"/>
</dbReference>
<evidence type="ECO:0000313" key="1">
    <source>
        <dbReference type="EMBL" id="ATS92355.1"/>
    </source>
</evidence>
<sequence>MPQHWHLVDVEYHDIFRNPALSETYKIKAGSLVQCLLMAQLNETEKGFYQLVWFRAVEDFTQYGIWKGELLTKPVRPLVMLEEGIRVKLRYDYVTDFKVPGEEQTYWQKKGMKDAFKFALPPCPEHQKLT</sequence>
<reference evidence="1 2" key="2">
    <citation type="submission" date="2017-11" db="EMBL/GenBank/DDBJ databases">
        <title>Lysogenic conversion of Stenotrophomonas maltophilia by temperate phage DLP4.</title>
        <authorList>
            <person name="Dennis J."/>
            <person name="Stothard P."/>
        </authorList>
    </citation>
    <scope>NUCLEOTIDE SEQUENCE [LARGE SCALE GENOMIC DNA]</scope>
</reference>
<reference evidence="2" key="1">
    <citation type="submission" date="2017-10" db="EMBL/GenBank/DDBJ databases">
        <authorList>
            <person name="Peters D.L."/>
        </authorList>
    </citation>
    <scope>NUCLEOTIDE SEQUENCE [LARGE SCALE GENOMIC DNA]</scope>
</reference>
<name>A0A2D2W2I8_9CAUD</name>
<organism evidence="1 2">
    <name type="scientific">Stenotrophomonas phage vB_SmaS_DLP_5</name>
    <dbReference type="NCBI Taxonomy" id="2044561"/>
    <lineage>
        <taxon>Viruses</taxon>
        <taxon>Duplodnaviria</taxon>
        <taxon>Heunggongvirae</taxon>
        <taxon>Uroviricota</taxon>
        <taxon>Caudoviricetes</taxon>
        <taxon>Delepquintavirus</taxon>
        <taxon>Delepquintavirus DLP5</taxon>
    </lineage>
</organism>